<evidence type="ECO:0000313" key="3">
    <source>
        <dbReference type="Proteomes" id="UP001141327"/>
    </source>
</evidence>
<evidence type="ECO:0000313" key="2">
    <source>
        <dbReference type="EMBL" id="KAJ4453903.1"/>
    </source>
</evidence>
<feature type="compositionally biased region" description="Basic and acidic residues" evidence="1">
    <location>
        <begin position="425"/>
        <end position="454"/>
    </location>
</feature>
<sequence length="859" mass="91271">MAAQNWEAELIKSLPTLFSGKNPACKRWFLLACQKFRKAAAPTENQPGDTPVDFLFSPSHIWVGDVLPSLKNFFPDLLDEFFQSFEAFFHQNRTPVKHFHSRQWSFREWLTVTLIILHRRSTSSSRHKCLYYLSNLIADPHGSKEIHPVDVNPKSLSDLFMAAAPILGIDPGTARLPLESVKQLEALAHRNRWPIPASTSSADGPTNVETTPFVASNPPVIRPPPASTPSRPSNDSATPAAPPLRGPGPCQPSDDTRRKRPRNPNVEERKEKTRVAADTDDQPAESPGPPAIDRPVPPPPAPPPPAPLPIEVLLRILPGTPLAPHPAGVRPESPPSMEKEAPAPPPAFLPLPTSASPLASPPATCPPAPGDAPDDSEDSFLASSPLLRAESPELFGYPESREEAAPPPSQNPNDYWLDSSPYPTLRDDFPDEHGLDHQEQGLDHQEHGLDHQEQDGSSTAIPSPVPFATPLQKIAPGIRRWLPLSPPPTCSASPSPRGSASLPGTGRDHGSFVNFTLASKERRIRGLAGEVGGARSVEILGQRIQRGGHPGIAQGAADLGAAGGQAIDGPEEHRDHIGLGGGEVGVAPEPATPALPRARQFSGLDQRRLLSRPVPTALVLSWLLSAIAKLTRDPACLSALGDAGMAASLVGLLLSNTAALIAMPTYSTPILQCIDLVTLRSPGTRSALGAVGGGRSAAPEQPHPDVAHQLLSQLETLVPTHPEAAKLLLEAIAKLNENPKNCQAFGDTRVAAPLVELLMGSPTTIIAAQAEAARALFRATANLCWGPECLVSLCDAGLAAPLVELLRSDPASLIASPTVAFWLLTALNLLAICDAFGGDVEVAAPLVELLLNWPSTDPG</sequence>
<comment type="caution">
    <text evidence="2">The sequence shown here is derived from an EMBL/GenBank/DDBJ whole genome shotgun (WGS) entry which is preliminary data.</text>
</comment>
<keyword evidence="3" id="KW-1185">Reference proteome</keyword>
<dbReference type="EMBL" id="JAPMOS010000203">
    <property type="protein sequence ID" value="KAJ4453903.1"/>
    <property type="molecule type" value="Genomic_DNA"/>
</dbReference>
<name>A0ABQ8U7E1_9EUKA</name>
<proteinExistence type="predicted"/>
<dbReference type="InterPro" id="IPR016024">
    <property type="entry name" value="ARM-type_fold"/>
</dbReference>
<feature type="region of interest" description="Disordered" evidence="1">
    <location>
        <begin position="486"/>
        <end position="507"/>
    </location>
</feature>
<accession>A0ABQ8U7E1</accession>
<feature type="compositionally biased region" description="Polar residues" evidence="1">
    <location>
        <begin position="197"/>
        <end position="214"/>
    </location>
</feature>
<protein>
    <submittedName>
        <fullName evidence="2">Uncharacterized protein</fullName>
    </submittedName>
</protein>
<feature type="region of interest" description="Disordered" evidence="1">
    <location>
        <begin position="195"/>
        <end position="469"/>
    </location>
</feature>
<feature type="compositionally biased region" description="Basic and acidic residues" evidence="1">
    <location>
        <begin position="265"/>
        <end position="277"/>
    </location>
</feature>
<dbReference type="InterPro" id="IPR011989">
    <property type="entry name" value="ARM-like"/>
</dbReference>
<evidence type="ECO:0000256" key="1">
    <source>
        <dbReference type="SAM" id="MobiDB-lite"/>
    </source>
</evidence>
<feature type="compositionally biased region" description="Pro residues" evidence="1">
    <location>
        <begin position="240"/>
        <end position="250"/>
    </location>
</feature>
<dbReference type="Proteomes" id="UP001141327">
    <property type="component" value="Unassembled WGS sequence"/>
</dbReference>
<feature type="compositionally biased region" description="Pro residues" evidence="1">
    <location>
        <begin position="286"/>
        <end position="308"/>
    </location>
</feature>
<gene>
    <name evidence="2" type="ORF">PAPYR_11507</name>
</gene>
<reference evidence="2" key="1">
    <citation type="journal article" date="2022" name="bioRxiv">
        <title>Genomics of Preaxostyla Flagellates Illuminates Evolutionary Transitions and the Path Towards Mitochondrial Loss.</title>
        <authorList>
            <person name="Novak L.V.F."/>
            <person name="Treitli S.C."/>
            <person name="Pyrih J."/>
            <person name="Halakuc P."/>
            <person name="Pipaliya S.V."/>
            <person name="Vacek V."/>
            <person name="Brzon O."/>
            <person name="Soukal P."/>
            <person name="Eme L."/>
            <person name="Dacks J.B."/>
            <person name="Karnkowska A."/>
            <person name="Elias M."/>
            <person name="Hampl V."/>
        </authorList>
    </citation>
    <scope>NUCLEOTIDE SEQUENCE</scope>
    <source>
        <strain evidence="2">RCP-MX</strain>
    </source>
</reference>
<dbReference type="SUPFAM" id="SSF48371">
    <property type="entry name" value="ARM repeat"/>
    <property type="match status" value="1"/>
</dbReference>
<dbReference type="Gene3D" id="1.25.10.10">
    <property type="entry name" value="Leucine-rich Repeat Variant"/>
    <property type="match status" value="1"/>
</dbReference>
<feature type="compositionally biased region" description="Pro residues" evidence="1">
    <location>
        <begin position="359"/>
        <end position="370"/>
    </location>
</feature>
<organism evidence="2 3">
    <name type="scientific">Paratrimastix pyriformis</name>
    <dbReference type="NCBI Taxonomy" id="342808"/>
    <lineage>
        <taxon>Eukaryota</taxon>
        <taxon>Metamonada</taxon>
        <taxon>Preaxostyla</taxon>
        <taxon>Paratrimastigidae</taxon>
        <taxon>Paratrimastix</taxon>
    </lineage>
</organism>